<evidence type="ECO:0000313" key="1">
    <source>
        <dbReference type="EMBL" id="KEH22624.1"/>
    </source>
</evidence>
<protein>
    <submittedName>
        <fullName evidence="1 2">Uncharacterized protein</fullName>
    </submittedName>
</protein>
<reference evidence="1 3" key="2">
    <citation type="journal article" date="2014" name="BMC Genomics">
        <title>An improved genome release (version Mt4.0) for the model legume Medicago truncatula.</title>
        <authorList>
            <person name="Tang H."/>
            <person name="Krishnakumar V."/>
            <person name="Bidwell S."/>
            <person name="Rosen B."/>
            <person name="Chan A."/>
            <person name="Zhou S."/>
            <person name="Gentzbittel L."/>
            <person name="Childs K.L."/>
            <person name="Yandell M."/>
            <person name="Gundlach H."/>
            <person name="Mayer K.F."/>
            <person name="Schwartz D.C."/>
            <person name="Town C.D."/>
        </authorList>
    </citation>
    <scope>GENOME REANNOTATION</scope>
    <source>
        <strain evidence="1">A17</strain>
        <strain evidence="2 3">cv. Jemalong A17</strain>
    </source>
</reference>
<proteinExistence type="predicted"/>
<organism evidence="1 3">
    <name type="scientific">Medicago truncatula</name>
    <name type="common">Barrel medic</name>
    <name type="synonym">Medicago tribuloides</name>
    <dbReference type="NCBI Taxonomy" id="3880"/>
    <lineage>
        <taxon>Eukaryota</taxon>
        <taxon>Viridiplantae</taxon>
        <taxon>Streptophyta</taxon>
        <taxon>Embryophyta</taxon>
        <taxon>Tracheophyta</taxon>
        <taxon>Spermatophyta</taxon>
        <taxon>Magnoliopsida</taxon>
        <taxon>eudicotyledons</taxon>
        <taxon>Gunneridae</taxon>
        <taxon>Pentapetalae</taxon>
        <taxon>rosids</taxon>
        <taxon>fabids</taxon>
        <taxon>Fabales</taxon>
        <taxon>Fabaceae</taxon>
        <taxon>Papilionoideae</taxon>
        <taxon>50 kb inversion clade</taxon>
        <taxon>NPAAA clade</taxon>
        <taxon>Hologalegina</taxon>
        <taxon>IRL clade</taxon>
        <taxon>Trifolieae</taxon>
        <taxon>Medicago</taxon>
    </lineage>
</organism>
<dbReference type="EnsemblPlants" id="KEH22624">
    <property type="protein sequence ID" value="KEH22624"/>
    <property type="gene ID" value="MTR_7g056140"/>
</dbReference>
<reference evidence="1 3" key="1">
    <citation type="journal article" date="2011" name="Nature">
        <title>The Medicago genome provides insight into the evolution of rhizobial symbioses.</title>
        <authorList>
            <person name="Young N.D."/>
            <person name="Debelle F."/>
            <person name="Oldroyd G.E."/>
            <person name="Geurts R."/>
            <person name="Cannon S.B."/>
            <person name="Udvardi M.K."/>
            <person name="Benedito V.A."/>
            <person name="Mayer K.F."/>
            <person name="Gouzy J."/>
            <person name="Schoof H."/>
            <person name="Van de Peer Y."/>
            <person name="Proost S."/>
            <person name="Cook D.R."/>
            <person name="Meyers B.C."/>
            <person name="Spannagl M."/>
            <person name="Cheung F."/>
            <person name="De Mita S."/>
            <person name="Krishnakumar V."/>
            <person name="Gundlach H."/>
            <person name="Zhou S."/>
            <person name="Mudge J."/>
            <person name="Bharti A.K."/>
            <person name="Murray J.D."/>
            <person name="Naoumkina M.A."/>
            <person name="Rosen B."/>
            <person name="Silverstein K.A."/>
            <person name="Tang H."/>
            <person name="Rombauts S."/>
            <person name="Zhao P.X."/>
            <person name="Zhou P."/>
            <person name="Barbe V."/>
            <person name="Bardou P."/>
            <person name="Bechner M."/>
            <person name="Bellec A."/>
            <person name="Berger A."/>
            <person name="Berges H."/>
            <person name="Bidwell S."/>
            <person name="Bisseling T."/>
            <person name="Choisne N."/>
            <person name="Couloux A."/>
            <person name="Denny R."/>
            <person name="Deshpande S."/>
            <person name="Dai X."/>
            <person name="Doyle J.J."/>
            <person name="Dudez A.M."/>
            <person name="Farmer A.D."/>
            <person name="Fouteau S."/>
            <person name="Franken C."/>
            <person name="Gibelin C."/>
            <person name="Gish J."/>
            <person name="Goldstein S."/>
            <person name="Gonzalez A.J."/>
            <person name="Green P.J."/>
            <person name="Hallab A."/>
            <person name="Hartog M."/>
            <person name="Hua A."/>
            <person name="Humphray S.J."/>
            <person name="Jeong D.H."/>
            <person name="Jing Y."/>
            <person name="Jocker A."/>
            <person name="Kenton S.M."/>
            <person name="Kim D.J."/>
            <person name="Klee K."/>
            <person name="Lai H."/>
            <person name="Lang C."/>
            <person name="Lin S."/>
            <person name="Macmil S.L."/>
            <person name="Magdelenat G."/>
            <person name="Matthews L."/>
            <person name="McCorrison J."/>
            <person name="Monaghan E.L."/>
            <person name="Mun J.H."/>
            <person name="Najar F.Z."/>
            <person name="Nicholson C."/>
            <person name="Noirot C."/>
            <person name="O'Bleness M."/>
            <person name="Paule C.R."/>
            <person name="Poulain J."/>
            <person name="Prion F."/>
            <person name="Qin B."/>
            <person name="Qu C."/>
            <person name="Retzel E.F."/>
            <person name="Riddle C."/>
            <person name="Sallet E."/>
            <person name="Samain S."/>
            <person name="Samson N."/>
            <person name="Sanders I."/>
            <person name="Saurat O."/>
            <person name="Scarpelli C."/>
            <person name="Schiex T."/>
            <person name="Segurens B."/>
            <person name="Severin A.J."/>
            <person name="Sherrier D.J."/>
            <person name="Shi R."/>
            <person name="Sims S."/>
            <person name="Singer S.R."/>
            <person name="Sinharoy S."/>
            <person name="Sterck L."/>
            <person name="Viollet A."/>
            <person name="Wang B.B."/>
            <person name="Wang K."/>
            <person name="Wang M."/>
            <person name="Wang X."/>
            <person name="Warfsmann J."/>
            <person name="Weissenbach J."/>
            <person name="White D.D."/>
            <person name="White J.D."/>
            <person name="Wiley G.B."/>
            <person name="Wincker P."/>
            <person name="Xing Y."/>
            <person name="Yang L."/>
            <person name="Yao Z."/>
            <person name="Ying F."/>
            <person name="Zhai J."/>
            <person name="Zhou L."/>
            <person name="Zuber A."/>
            <person name="Denarie J."/>
            <person name="Dixon R.A."/>
            <person name="May G.D."/>
            <person name="Schwartz D.C."/>
            <person name="Rogers J."/>
            <person name="Quetier F."/>
            <person name="Town C.D."/>
            <person name="Roe B.A."/>
        </authorList>
    </citation>
    <scope>NUCLEOTIDE SEQUENCE [LARGE SCALE GENOMIC DNA]</scope>
    <source>
        <strain evidence="1">A17</strain>
        <strain evidence="2 3">cv. Jemalong A17</strain>
    </source>
</reference>
<dbReference type="HOGENOM" id="CLU_2444232_0_0_1"/>
<dbReference type="AlphaFoldDB" id="A0A072TYP4"/>
<evidence type="ECO:0000313" key="3">
    <source>
        <dbReference type="Proteomes" id="UP000002051"/>
    </source>
</evidence>
<gene>
    <name evidence="1" type="ordered locus">MTR_7g056140</name>
</gene>
<dbReference type="Proteomes" id="UP000002051">
    <property type="component" value="Unassembled WGS sequence"/>
</dbReference>
<reference evidence="2" key="3">
    <citation type="submission" date="2015-04" db="UniProtKB">
        <authorList>
            <consortium name="EnsemblPlants"/>
        </authorList>
    </citation>
    <scope>IDENTIFICATION</scope>
    <source>
        <strain evidence="2">cv. Jemalong A17</strain>
    </source>
</reference>
<accession>A0A072TYP4</accession>
<sequence length="90" mass="10241">MFHISLLKKTIGNYNEEEELPDHLEGDGNDIGHQAPQHIEHKYTHKASSPQLIEQIGSQGIKSSTYRANRLTGHQALNFNEYAWTQQPTT</sequence>
<name>A0A072TYP4_MEDTR</name>
<keyword evidence="3" id="KW-1185">Reference proteome</keyword>
<evidence type="ECO:0000313" key="2">
    <source>
        <dbReference type="EnsemblPlants" id="KEH22624"/>
    </source>
</evidence>
<dbReference type="EMBL" id="CM001223">
    <property type="protein sequence ID" value="KEH22624.1"/>
    <property type="molecule type" value="Genomic_DNA"/>
</dbReference>